<dbReference type="Pfam" id="PF10861">
    <property type="entry name" value="DUF2784"/>
    <property type="match status" value="1"/>
</dbReference>
<feature type="transmembrane region" description="Helical" evidence="1">
    <location>
        <begin position="6"/>
        <end position="25"/>
    </location>
</feature>
<evidence type="ECO:0000313" key="2">
    <source>
        <dbReference type="EMBL" id="QSE95956.1"/>
    </source>
</evidence>
<keyword evidence="1" id="KW-1133">Transmembrane helix</keyword>
<reference evidence="2" key="1">
    <citation type="submission" date="2021-02" db="EMBL/GenBank/DDBJ databases">
        <title>Fulvivirga sp. S481 isolated from sea water.</title>
        <authorList>
            <person name="Bae S.S."/>
            <person name="Baek K."/>
        </authorList>
    </citation>
    <scope>NUCLEOTIDE SEQUENCE</scope>
    <source>
        <strain evidence="2">S481</strain>
    </source>
</reference>
<dbReference type="EMBL" id="CP070608">
    <property type="protein sequence ID" value="QSE95956.1"/>
    <property type="molecule type" value="Genomic_DNA"/>
</dbReference>
<evidence type="ECO:0000256" key="1">
    <source>
        <dbReference type="SAM" id="Phobius"/>
    </source>
</evidence>
<keyword evidence="1" id="KW-0472">Membrane</keyword>
<protein>
    <submittedName>
        <fullName evidence="2">DUF2784 domain-containing protein</fullName>
    </submittedName>
</protein>
<gene>
    <name evidence="2" type="ORF">JR347_10015</name>
</gene>
<feature type="transmembrane region" description="Helical" evidence="1">
    <location>
        <begin position="94"/>
        <end position="116"/>
    </location>
</feature>
<dbReference type="KEGG" id="fuv:JR347_10015"/>
<dbReference type="RefSeq" id="WP_205720469.1">
    <property type="nucleotide sequence ID" value="NZ_CP070608.1"/>
</dbReference>
<keyword evidence="1" id="KW-0812">Transmembrane</keyword>
<keyword evidence="3" id="KW-1185">Reference proteome</keyword>
<organism evidence="2 3">
    <name type="scientific">Fulvivirga lutea</name>
    <dbReference type="NCBI Taxonomy" id="2810512"/>
    <lineage>
        <taxon>Bacteria</taxon>
        <taxon>Pseudomonadati</taxon>
        <taxon>Bacteroidota</taxon>
        <taxon>Cytophagia</taxon>
        <taxon>Cytophagales</taxon>
        <taxon>Fulvivirgaceae</taxon>
        <taxon>Fulvivirga</taxon>
    </lineage>
</organism>
<feature type="transmembrane region" description="Helical" evidence="1">
    <location>
        <begin position="32"/>
        <end position="50"/>
    </location>
</feature>
<evidence type="ECO:0000313" key="3">
    <source>
        <dbReference type="Proteomes" id="UP000662783"/>
    </source>
</evidence>
<dbReference type="AlphaFoldDB" id="A0A974WDP4"/>
<dbReference type="InterPro" id="IPR021218">
    <property type="entry name" value="DUF2784"/>
</dbReference>
<proteinExistence type="predicted"/>
<name>A0A974WDP4_9BACT</name>
<sequence length="122" mass="14078">MLKSLDVLLFITHCVVILFNLFGWVHPKTRKLHLVVVGLTLFSWLVLGFWKGFGYCILTDWEWDIKRELGERNLPASFIQYLSNNIFGLGWSRIFVDGVTLGSFLLAIVITLKVNFFKGKKV</sequence>
<dbReference type="Proteomes" id="UP000662783">
    <property type="component" value="Chromosome"/>
</dbReference>
<accession>A0A974WDP4</accession>